<dbReference type="PROSITE" id="PS50294">
    <property type="entry name" value="WD_REPEATS_REGION"/>
    <property type="match status" value="2"/>
</dbReference>
<dbReference type="OMA" id="CFVPRGV"/>
<dbReference type="PANTHER" id="PTHR14091">
    <property type="entry name" value="PERIODIC TRYPTOPHAN PROTEIN 1"/>
    <property type="match status" value="1"/>
</dbReference>
<evidence type="ECO:0000256" key="5">
    <source>
        <dbReference type="SAM" id="MobiDB-lite"/>
    </source>
</evidence>
<dbReference type="PROSITE" id="PS00678">
    <property type="entry name" value="WD_REPEATS_1"/>
    <property type="match status" value="2"/>
</dbReference>
<dbReference type="PROSITE" id="PS50082">
    <property type="entry name" value="WD_REPEATS_2"/>
    <property type="match status" value="2"/>
</dbReference>
<keyword evidence="1" id="KW-0597">Phosphoprotein</keyword>
<dbReference type="InterPro" id="IPR015943">
    <property type="entry name" value="WD40/YVTN_repeat-like_dom_sf"/>
</dbReference>
<organism evidence="6 7">
    <name type="scientific">Orchesella cincta</name>
    <name type="common">Springtail</name>
    <name type="synonym">Podura cincta</name>
    <dbReference type="NCBI Taxonomy" id="48709"/>
    <lineage>
        <taxon>Eukaryota</taxon>
        <taxon>Metazoa</taxon>
        <taxon>Ecdysozoa</taxon>
        <taxon>Arthropoda</taxon>
        <taxon>Hexapoda</taxon>
        <taxon>Collembola</taxon>
        <taxon>Entomobryomorpha</taxon>
        <taxon>Entomobryoidea</taxon>
        <taxon>Orchesellidae</taxon>
        <taxon>Orchesellinae</taxon>
        <taxon>Orchesella</taxon>
    </lineage>
</organism>
<protein>
    <submittedName>
        <fullName evidence="6">Periodic tryptophan protein 1</fullName>
    </submittedName>
</protein>
<dbReference type="InterPro" id="IPR044285">
    <property type="entry name" value="PWP1"/>
</dbReference>
<proteinExistence type="predicted"/>
<feature type="repeat" description="WD" evidence="4">
    <location>
        <begin position="226"/>
        <end position="268"/>
    </location>
</feature>
<name>A0A1D2M6K7_ORCCI</name>
<reference evidence="6 7" key="1">
    <citation type="journal article" date="2016" name="Genome Biol. Evol.">
        <title>Gene Family Evolution Reflects Adaptation to Soil Environmental Stressors in the Genome of the Collembolan Orchesella cincta.</title>
        <authorList>
            <person name="Faddeeva-Vakhrusheva A."/>
            <person name="Derks M.F."/>
            <person name="Anvar S.Y."/>
            <person name="Agamennone V."/>
            <person name="Suring W."/>
            <person name="Smit S."/>
            <person name="van Straalen N.M."/>
            <person name="Roelofs D."/>
        </authorList>
    </citation>
    <scope>NUCLEOTIDE SEQUENCE [LARGE SCALE GENOMIC DNA]</scope>
    <source>
        <tissue evidence="6">Mixed pool</tissue>
    </source>
</reference>
<dbReference type="AlphaFoldDB" id="A0A1D2M6K7"/>
<dbReference type="PANTHER" id="PTHR14091:SF0">
    <property type="entry name" value="PERIODIC TRYPTOPHAN PROTEIN 1 HOMOLOG"/>
    <property type="match status" value="1"/>
</dbReference>
<dbReference type="STRING" id="48709.A0A1D2M6K7"/>
<dbReference type="GO" id="GO:0006364">
    <property type="term" value="P:rRNA processing"/>
    <property type="evidence" value="ECO:0007669"/>
    <property type="project" value="InterPro"/>
</dbReference>
<feature type="region of interest" description="Disordered" evidence="5">
    <location>
        <begin position="44"/>
        <end position="99"/>
    </location>
</feature>
<feature type="compositionally biased region" description="Basic and acidic residues" evidence="5">
    <location>
        <begin position="44"/>
        <end position="68"/>
    </location>
</feature>
<dbReference type="InterPro" id="IPR036322">
    <property type="entry name" value="WD40_repeat_dom_sf"/>
</dbReference>
<dbReference type="GO" id="GO:0005634">
    <property type="term" value="C:nucleus"/>
    <property type="evidence" value="ECO:0007669"/>
    <property type="project" value="TreeGrafter"/>
</dbReference>
<dbReference type="Gene3D" id="2.130.10.10">
    <property type="entry name" value="YVTN repeat-like/Quinoprotein amine dehydrogenase"/>
    <property type="match status" value="2"/>
</dbReference>
<feature type="compositionally biased region" description="Acidic residues" evidence="5">
    <location>
        <begin position="69"/>
        <end position="81"/>
    </location>
</feature>
<gene>
    <name evidence="6" type="ORF">Ocin01_18128</name>
</gene>
<dbReference type="OrthoDB" id="270624at2759"/>
<dbReference type="InterPro" id="IPR020472">
    <property type="entry name" value="WD40_PAC1"/>
</dbReference>
<accession>A0A1D2M6K7</accession>
<dbReference type="Pfam" id="PF00400">
    <property type="entry name" value="WD40"/>
    <property type="match status" value="4"/>
</dbReference>
<dbReference type="PRINTS" id="PR00320">
    <property type="entry name" value="GPROTEINBRPT"/>
</dbReference>
<evidence type="ECO:0000313" key="6">
    <source>
        <dbReference type="EMBL" id="ODM88554.1"/>
    </source>
</evidence>
<dbReference type="Proteomes" id="UP000094527">
    <property type="component" value="Unassembled WGS sequence"/>
</dbReference>
<feature type="region of interest" description="Disordered" evidence="5">
    <location>
        <begin position="465"/>
        <end position="512"/>
    </location>
</feature>
<evidence type="ECO:0000313" key="7">
    <source>
        <dbReference type="Proteomes" id="UP000094527"/>
    </source>
</evidence>
<dbReference type="SMART" id="SM00320">
    <property type="entry name" value="WD40"/>
    <property type="match status" value="5"/>
</dbReference>
<evidence type="ECO:0000256" key="3">
    <source>
        <dbReference type="ARBA" id="ARBA00022737"/>
    </source>
</evidence>
<dbReference type="InterPro" id="IPR001680">
    <property type="entry name" value="WD40_rpt"/>
</dbReference>
<feature type="compositionally biased region" description="Low complexity" evidence="5">
    <location>
        <begin position="482"/>
        <end position="500"/>
    </location>
</feature>
<feature type="repeat" description="WD" evidence="4">
    <location>
        <begin position="354"/>
        <end position="396"/>
    </location>
</feature>
<evidence type="ECO:0000256" key="4">
    <source>
        <dbReference type="PROSITE-ProRule" id="PRU00221"/>
    </source>
</evidence>
<evidence type="ECO:0000256" key="1">
    <source>
        <dbReference type="ARBA" id="ARBA00022553"/>
    </source>
</evidence>
<comment type="caution">
    <text evidence="6">The sequence shown here is derived from an EMBL/GenBank/DDBJ whole genome shotgun (WGS) entry which is preliminary data.</text>
</comment>
<evidence type="ECO:0000256" key="2">
    <source>
        <dbReference type="ARBA" id="ARBA00022574"/>
    </source>
</evidence>
<keyword evidence="3" id="KW-0677">Repeat</keyword>
<dbReference type="EMBL" id="LJIJ01003433">
    <property type="protein sequence ID" value="ODM88554.1"/>
    <property type="molecule type" value="Genomic_DNA"/>
</dbReference>
<dbReference type="SUPFAM" id="SSF50978">
    <property type="entry name" value="WD40 repeat-like"/>
    <property type="match status" value="1"/>
</dbReference>
<keyword evidence="7" id="KW-1185">Reference proteome</keyword>
<sequence>MDTQRKPKVGFVPCLTFVKQGVAKPKLERVKPTKVEMKEIVKELRLREAEFNSRPKDEQSTSDHHDEQMSEDDDADMENDVDNYYGLDNYDNDEPDEAGISFDTDALLLNSAPESEDEESEEEAEEFTVKPDDNILVTGQVNEDVCTLQVYVLNTEKQEFFLFNDTYLPSYPVAVEWLDFNPKDSGTRGHYAAVGYMEPEIQVWDLNVADCLEPAFSLGSKKRKGSLRHRDAVMDLSWNVNARNVLASGSADHTVILWDLNELKSVTRLECFEDKIQSLKWHPIEAQTLLTGSCDGVVKLFDCRTPGANKTWVFEGEVERVMWNKFDPMHFFASTEKGMVHHVDVRATKPIWNLNAHTSAVGGLALSSYCKDMLVTGSQDETAKVWDLKDNAPALVTEKKLNIGHIYAISSCPDSPYVFAAGGANPDNHLYVWDIREVEGVFERFNDRLNVVIPDNEMEVSVIQTTTSSTPIQHGESKNEEPTPSTSAAASSSSEQTSVKNRTKKRKNKTKP</sequence>
<dbReference type="InterPro" id="IPR019775">
    <property type="entry name" value="WD40_repeat_CS"/>
</dbReference>
<keyword evidence="2 4" id="KW-0853">WD repeat</keyword>
<feature type="compositionally biased region" description="Basic residues" evidence="5">
    <location>
        <begin position="501"/>
        <end position="512"/>
    </location>
</feature>